<dbReference type="Proteomes" id="UP001175226">
    <property type="component" value="Unassembled WGS sequence"/>
</dbReference>
<evidence type="ECO:0000313" key="1">
    <source>
        <dbReference type="EMBL" id="KAK0440792.1"/>
    </source>
</evidence>
<dbReference type="EMBL" id="JAUEPT010000032">
    <property type="protein sequence ID" value="KAK0440792.1"/>
    <property type="molecule type" value="Genomic_DNA"/>
</dbReference>
<dbReference type="AlphaFoldDB" id="A0AA39MNG6"/>
<evidence type="ECO:0000313" key="2">
    <source>
        <dbReference type="Proteomes" id="UP001175226"/>
    </source>
</evidence>
<dbReference type="SUPFAM" id="SSF50630">
    <property type="entry name" value="Acid proteases"/>
    <property type="match status" value="1"/>
</dbReference>
<proteinExistence type="predicted"/>
<keyword evidence="2" id="KW-1185">Reference proteome</keyword>
<comment type="caution">
    <text evidence="1">The sequence shown here is derived from an EMBL/GenBank/DDBJ whole genome shotgun (WGS) entry which is preliminary data.</text>
</comment>
<dbReference type="InterPro" id="IPR021109">
    <property type="entry name" value="Peptidase_aspartic_dom_sf"/>
</dbReference>
<reference evidence="1" key="1">
    <citation type="submission" date="2023-06" db="EMBL/GenBank/DDBJ databases">
        <authorList>
            <consortium name="Lawrence Berkeley National Laboratory"/>
            <person name="Ahrendt S."/>
            <person name="Sahu N."/>
            <person name="Indic B."/>
            <person name="Wong-Bajracharya J."/>
            <person name="Merenyi Z."/>
            <person name="Ke H.-M."/>
            <person name="Monk M."/>
            <person name="Kocsube S."/>
            <person name="Drula E."/>
            <person name="Lipzen A."/>
            <person name="Balint B."/>
            <person name="Henrissat B."/>
            <person name="Andreopoulos B."/>
            <person name="Martin F.M."/>
            <person name="Harder C.B."/>
            <person name="Rigling D."/>
            <person name="Ford K.L."/>
            <person name="Foster G.D."/>
            <person name="Pangilinan J."/>
            <person name="Papanicolaou A."/>
            <person name="Barry K."/>
            <person name="LaButti K."/>
            <person name="Viragh M."/>
            <person name="Koriabine M."/>
            <person name="Yan M."/>
            <person name="Riley R."/>
            <person name="Champramary S."/>
            <person name="Plett K.L."/>
            <person name="Tsai I.J."/>
            <person name="Slot J."/>
            <person name="Sipos G."/>
            <person name="Plett J."/>
            <person name="Nagy L.G."/>
            <person name="Grigoriev I.V."/>
        </authorList>
    </citation>
    <scope>NUCLEOTIDE SEQUENCE</scope>
    <source>
        <strain evidence="1">FPL87.14</strain>
    </source>
</reference>
<organism evidence="1 2">
    <name type="scientific">Armillaria borealis</name>
    <dbReference type="NCBI Taxonomy" id="47425"/>
    <lineage>
        <taxon>Eukaryota</taxon>
        <taxon>Fungi</taxon>
        <taxon>Dikarya</taxon>
        <taxon>Basidiomycota</taxon>
        <taxon>Agaricomycotina</taxon>
        <taxon>Agaricomycetes</taxon>
        <taxon>Agaricomycetidae</taxon>
        <taxon>Agaricales</taxon>
        <taxon>Marasmiineae</taxon>
        <taxon>Physalacriaceae</taxon>
        <taxon>Armillaria</taxon>
    </lineage>
</organism>
<accession>A0AA39MNG6</accession>
<protein>
    <submittedName>
        <fullName evidence="1">Uncharacterized protein</fullName>
    </submittedName>
</protein>
<sequence length="174" mass="20141">MAADSDPTMWTLPLKKIIFEFIDHTTPLVEMDVSDYTFHLDSGTTVHHFPDTIHGFFDEHVIYEGLPEEREVGRHILSRQNIEVIRLRFGNSELERCSMTVYRPQDFLGLPSFGTDDHVPCAYVKNANRTDLVATFGAPFFTLVAVQFDTWSRTVKLMNKPYYKRAQVNLRPGW</sequence>
<name>A0AA39MNG6_9AGAR</name>
<gene>
    <name evidence="1" type="ORF">EV421DRAFT_764003</name>
</gene>